<name>K2GTF5_9BACT</name>
<keyword evidence="7 9" id="KW-0413">Isomerase</keyword>
<dbReference type="PROSITE" id="PS50059">
    <property type="entry name" value="FKBP_PPIASE"/>
    <property type="match status" value="1"/>
</dbReference>
<organism evidence="12">
    <name type="scientific">uncultured bacterium</name>
    <name type="common">gcode 4</name>
    <dbReference type="NCBI Taxonomy" id="1234023"/>
    <lineage>
        <taxon>Bacteria</taxon>
        <taxon>environmental samples</taxon>
    </lineage>
</organism>
<keyword evidence="10" id="KW-0472">Membrane</keyword>
<dbReference type="Gene3D" id="3.10.50.40">
    <property type="match status" value="1"/>
</dbReference>
<evidence type="ECO:0000259" key="11">
    <source>
        <dbReference type="PROSITE" id="PS50059"/>
    </source>
</evidence>
<keyword evidence="10" id="KW-0812">Transmembrane</keyword>
<dbReference type="InterPro" id="IPR001179">
    <property type="entry name" value="PPIase_FKBP_dom"/>
</dbReference>
<dbReference type="AlphaFoldDB" id="K2GTF5"/>
<dbReference type="PANTHER" id="PTHR47861">
    <property type="entry name" value="FKBP-TYPE PEPTIDYL-PROLYL CIS-TRANS ISOMERASE SLYD"/>
    <property type="match status" value="1"/>
</dbReference>
<accession>K2GTF5</accession>
<protein>
    <recommendedName>
        <fullName evidence="9">peptidylprolyl isomerase</fullName>
        <ecNumber evidence="9">5.2.1.8</ecNumber>
    </recommendedName>
</protein>
<dbReference type="SUPFAM" id="SSF54534">
    <property type="entry name" value="FKBP-like"/>
    <property type="match status" value="1"/>
</dbReference>
<dbReference type="Pfam" id="PF00254">
    <property type="entry name" value="FKBP_C"/>
    <property type="match status" value="1"/>
</dbReference>
<dbReference type="GO" id="GO:0042026">
    <property type="term" value="P:protein refolding"/>
    <property type="evidence" value="ECO:0007669"/>
    <property type="project" value="UniProtKB-ARBA"/>
</dbReference>
<evidence type="ECO:0000256" key="6">
    <source>
        <dbReference type="ARBA" id="ARBA00023186"/>
    </source>
</evidence>
<dbReference type="GO" id="GO:0005737">
    <property type="term" value="C:cytoplasm"/>
    <property type="evidence" value="ECO:0007669"/>
    <property type="project" value="UniProtKB-SubCell"/>
</dbReference>
<feature type="domain" description="PPIase FKBP-type" evidence="11">
    <location>
        <begin position="98"/>
        <end position="184"/>
    </location>
</feature>
<evidence type="ECO:0000256" key="7">
    <source>
        <dbReference type="ARBA" id="ARBA00023235"/>
    </source>
</evidence>
<keyword evidence="4" id="KW-0963">Cytoplasm</keyword>
<comment type="caution">
    <text evidence="12">The sequence shown here is derived from an EMBL/GenBank/DDBJ whole genome shotgun (WGS) entry which is preliminary data.</text>
</comment>
<keyword evidence="5 9" id="KW-0697">Rotamase</keyword>
<evidence type="ECO:0000256" key="5">
    <source>
        <dbReference type="ARBA" id="ARBA00023110"/>
    </source>
</evidence>
<comment type="catalytic activity">
    <reaction evidence="1 9">
        <text>[protein]-peptidylproline (omega=180) = [protein]-peptidylproline (omega=0)</text>
        <dbReference type="Rhea" id="RHEA:16237"/>
        <dbReference type="Rhea" id="RHEA-COMP:10747"/>
        <dbReference type="Rhea" id="RHEA-COMP:10748"/>
        <dbReference type="ChEBI" id="CHEBI:83833"/>
        <dbReference type="ChEBI" id="CHEBI:83834"/>
        <dbReference type="EC" id="5.2.1.8"/>
    </reaction>
</comment>
<dbReference type="GO" id="GO:0003755">
    <property type="term" value="F:peptidyl-prolyl cis-trans isomerase activity"/>
    <property type="evidence" value="ECO:0007669"/>
    <property type="project" value="UniProtKB-KW"/>
</dbReference>
<sequence>MPKKETKEIKKDKTKIKKETKVKELETVESIAETEIDTTKKVKKGKKEWNKNSEKKFLIIWIITLIIVIWAVFFLNNMKNSTSTIIENQSKKETVNKGDTVKVDYVWKLEDGTIFDSSIEEFAKKMKNYSEWRSYSPLEFTVGAWQMIKWFDEGVVWMKLWEKKTLTIKPIDAYWEKTISQDIPKEYLQDKFTQTVPIENFQDKITKGYPLETLWEKWKDLKEWQSLDLGWATWIVKSLSWWVVTIEIDNTQNPFYWKKLEVWLTSEYQGNWLKITALTDKDATIEIDNKQSPFYGKKLIEWLTWKAPDWQDIKIIAIEETSIKVEVPNTHELAWKTLIFDVEIKEIK</sequence>
<evidence type="ECO:0000256" key="9">
    <source>
        <dbReference type="PROSITE-ProRule" id="PRU00277"/>
    </source>
</evidence>
<dbReference type="PANTHER" id="PTHR47861:SF3">
    <property type="entry name" value="FKBP-TYPE PEPTIDYL-PROLYL CIS-TRANS ISOMERASE SLYD"/>
    <property type="match status" value="1"/>
</dbReference>
<evidence type="ECO:0000256" key="1">
    <source>
        <dbReference type="ARBA" id="ARBA00000971"/>
    </source>
</evidence>
<comment type="subcellular location">
    <subcellularLocation>
        <location evidence="2">Cytoplasm</location>
    </subcellularLocation>
</comment>
<evidence type="ECO:0000256" key="8">
    <source>
        <dbReference type="ARBA" id="ARBA00037071"/>
    </source>
</evidence>
<comment type="function">
    <text evidence="8">Also involved in hydrogenase metallocenter assembly, probably by participating in the nickel insertion step. This function in hydrogenase biosynthesis requires chaperone activity and the presence of the metal-binding domain, but not PPIase activity.</text>
</comment>
<feature type="transmembrane region" description="Helical" evidence="10">
    <location>
        <begin position="57"/>
        <end position="75"/>
    </location>
</feature>
<evidence type="ECO:0000256" key="4">
    <source>
        <dbReference type="ARBA" id="ARBA00022490"/>
    </source>
</evidence>
<comment type="similarity">
    <text evidence="3">Belongs to the FKBP-type PPIase family.</text>
</comment>
<evidence type="ECO:0000256" key="3">
    <source>
        <dbReference type="ARBA" id="ARBA00006577"/>
    </source>
</evidence>
<dbReference type="InterPro" id="IPR046357">
    <property type="entry name" value="PPIase_dom_sf"/>
</dbReference>
<proteinExistence type="inferred from homology"/>
<dbReference type="EMBL" id="AMFJ01000739">
    <property type="protein sequence ID" value="EKE26625.1"/>
    <property type="molecule type" value="Genomic_DNA"/>
</dbReference>
<gene>
    <name evidence="12" type="ORF">ACD_4C00223G0001</name>
</gene>
<keyword evidence="10" id="KW-1133">Transmembrane helix</keyword>
<evidence type="ECO:0000313" key="12">
    <source>
        <dbReference type="EMBL" id="EKE26625.1"/>
    </source>
</evidence>
<evidence type="ECO:0000256" key="10">
    <source>
        <dbReference type="SAM" id="Phobius"/>
    </source>
</evidence>
<keyword evidence="6" id="KW-0143">Chaperone</keyword>
<evidence type="ECO:0000256" key="2">
    <source>
        <dbReference type="ARBA" id="ARBA00004496"/>
    </source>
</evidence>
<reference evidence="12" key="1">
    <citation type="journal article" date="2012" name="Science">
        <title>Fermentation, hydrogen, and sulfur metabolism in multiple uncultivated bacterial phyla.</title>
        <authorList>
            <person name="Wrighton K.C."/>
            <person name="Thomas B.C."/>
            <person name="Sharon I."/>
            <person name="Miller C.S."/>
            <person name="Castelle C.J."/>
            <person name="VerBerkmoes N.C."/>
            <person name="Wilkins M.J."/>
            <person name="Hettich R.L."/>
            <person name="Lipton M.S."/>
            <person name="Williams K.H."/>
            <person name="Long P.E."/>
            <person name="Banfield J.F."/>
        </authorList>
    </citation>
    <scope>NUCLEOTIDE SEQUENCE [LARGE SCALE GENOMIC DNA]</scope>
</reference>
<dbReference type="EC" id="5.2.1.8" evidence="9"/>